<name>A0A9W6WY74_9STRA</name>
<dbReference type="CDD" id="cd20270">
    <property type="entry name" value="Complex1_LYR_SDHAF3_LYRM10"/>
    <property type="match status" value="1"/>
</dbReference>
<accession>A0A9W6WY74</accession>
<protein>
    <recommendedName>
        <fullName evidence="6">Succinate dehydrogenase assembly factor 3</fullName>
        <shortName evidence="6">SDH assembly factor 3</shortName>
        <shortName evidence="6">SDHAF3</shortName>
    </recommendedName>
</protein>
<evidence type="ECO:0000256" key="6">
    <source>
        <dbReference type="RuleBase" id="RU368039"/>
    </source>
</evidence>
<evidence type="ECO:0000256" key="5">
    <source>
        <dbReference type="ARBA" id="ARBA00023186"/>
    </source>
</evidence>
<organism evidence="8 9">
    <name type="scientific">Phytophthora lilii</name>
    <dbReference type="NCBI Taxonomy" id="2077276"/>
    <lineage>
        <taxon>Eukaryota</taxon>
        <taxon>Sar</taxon>
        <taxon>Stramenopiles</taxon>
        <taxon>Oomycota</taxon>
        <taxon>Peronosporomycetes</taxon>
        <taxon>Peronosporales</taxon>
        <taxon>Peronosporaceae</taxon>
        <taxon>Phytophthora</taxon>
    </lineage>
</organism>
<keyword evidence="5 6" id="KW-0143">Chaperone</keyword>
<evidence type="ECO:0000256" key="4">
    <source>
        <dbReference type="ARBA" id="ARBA00023128"/>
    </source>
</evidence>
<comment type="subunit">
    <text evidence="6">Interacts with the iron-sulfur protein subunit within the SDH catalytic dimer.</text>
</comment>
<comment type="similarity">
    <text evidence="2 6">Belongs to the complex I LYR family. SDHAF3 subfamily.</text>
</comment>
<feature type="region of interest" description="Disordered" evidence="7">
    <location>
        <begin position="140"/>
        <end position="167"/>
    </location>
</feature>
<evidence type="ECO:0000313" key="9">
    <source>
        <dbReference type="Proteomes" id="UP001165083"/>
    </source>
</evidence>
<reference evidence="8" key="1">
    <citation type="submission" date="2023-04" db="EMBL/GenBank/DDBJ databases">
        <title>Phytophthora lilii NBRC 32176.</title>
        <authorList>
            <person name="Ichikawa N."/>
            <person name="Sato H."/>
            <person name="Tonouchi N."/>
        </authorList>
    </citation>
    <scope>NUCLEOTIDE SEQUENCE</scope>
    <source>
        <strain evidence="8">NBRC 32176</strain>
    </source>
</reference>
<gene>
    <name evidence="8" type="ORF">Plil01_000888600</name>
</gene>
<dbReference type="GO" id="GO:0005758">
    <property type="term" value="C:mitochondrial intermembrane space"/>
    <property type="evidence" value="ECO:0007669"/>
    <property type="project" value="TreeGrafter"/>
</dbReference>
<dbReference type="GO" id="GO:0006105">
    <property type="term" value="P:succinate metabolic process"/>
    <property type="evidence" value="ECO:0007669"/>
    <property type="project" value="TreeGrafter"/>
</dbReference>
<feature type="compositionally biased region" description="Low complexity" evidence="7">
    <location>
        <begin position="140"/>
        <end position="153"/>
    </location>
</feature>
<dbReference type="Proteomes" id="UP001165083">
    <property type="component" value="Unassembled WGS sequence"/>
</dbReference>
<dbReference type="GO" id="GO:0005759">
    <property type="term" value="C:mitochondrial matrix"/>
    <property type="evidence" value="ECO:0007669"/>
    <property type="project" value="UniProtKB-SubCell"/>
</dbReference>
<dbReference type="OrthoDB" id="278329at2759"/>
<evidence type="ECO:0000256" key="2">
    <source>
        <dbReference type="ARBA" id="ARBA00006020"/>
    </source>
</evidence>
<dbReference type="PANTHER" id="PTHR13137">
    <property type="entry name" value="DC11 ACN9 HOMOLOG"/>
    <property type="match status" value="1"/>
</dbReference>
<keyword evidence="3" id="KW-0809">Transit peptide</keyword>
<feature type="region of interest" description="Disordered" evidence="7">
    <location>
        <begin position="186"/>
        <end position="206"/>
    </location>
</feature>
<proteinExistence type="inferred from homology"/>
<comment type="function">
    <text evidence="6">Plays an essential role in the assembly of succinate dehydrogenase (SDH), an enzyme complex (also referred to as respiratory complex II) that is a component of both the tricarboxylic acid (TCA) cycle and the mitochondrial electron transport chain, and which couples the oxidation of succinate to fumarate with the reduction of ubiquinone (coenzyme Q) to ubiquinol. Promotes maturation of the iron-sulfur protein subunit of the SDH catalytic dimer, protecting it from the deleterious effects of oxidants. May act together with SDHAF1.</text>
</comment>
<evidence type="ECO:0000313" key="8">
    <source>
        <dbReference type="EMBL" id="GMF22323.1"/>
    </source>
</evidence>
<comment type="caution">
    <text evidence="8">The sequence shown here is derived from an EMBL/GenBank/DDBJ whole genome shotgun (WGS) entry which is preliminary data.</text>
</comment>
<comment type="subcellular location">
    <subcellularLocation>
        <location evidence="1 6">Mitochondrion matrix</location>
    </subcellularLocation>
</comment>
<dbReference type="AlphaFoldDB" id="A0A9W6WY74"/>
<evidence type="ECO:0000256" key="1">
    <source>
        <dbReference type="ARBA" id="ARBA00004305"/>
    </source>
</evidence>
<dbReference type="InterPro" id="IPR008381">
    <property type="entry name" value="SDHAF3/Sdh7"/>
</dbReference>
<keyword evidence="4 6" id="KW-0496">Mitochondrion</keyword>
<dbReference type="Pfam" id="PF13233">
    <property type="entry name" value="Complex1_LYR_2"/>
    <property type="match status" value="1"/>
</dbReference>
<dbReference type="EMBL" id="BSXW01000437">
    <property type="protein sequence ID" value="GMF22323.1"/>
    <property type="molecule type" value="Genomic_DNA"/>
</dbReference>
<dbReference type="PANTHER" id="PTHR13137:SF6">
    <property type="entry name" value="SUCCINATE DEHYDROGENASE ASSEMBLY FACTOR 3, MITOCHONDRIAL"/>
    <property type="match status" value="1"/>
</dbReference>
<evidence type="ECO:0000256" key="3">
    <source>
        <dbReference type="ARBA" id="ARBA00022946"/>
    </source>
</evidence>
<evidence type="ECO:0000256" key="7">
    <source>
        <dbReference type="SAM" id="MobiDB-lite"/>
    </source>
</evidence>
<keyword evidence="9" id="KW-1185">Reference proteome</keyword>
<dbReference type="GO" id="GO:0034553">
    <property type="term" value="P:mitochondrial respiratory chain complex II assembly"/>
    <property type="evidence" value="ECO:0007669"/>
    <property type="project" value="UniProtKB-UniRule"/>
</dbReference>
<sequence>MRVLGDQYVRDEFKRHKSAAPKFVPLFLREWEQYEAVMRQKSDRFGEELSADDKKLLDDEQQIKLRSLQDAAKKVGETIAPAAEASSLVAAIAQVETASLTSRGSARFSDGCDDLFSRAPEGVHHDLAVAVQPLQSSEFSSASSTVLPPSSSPLQMNAPTPEAYPGRLASRNEDQLAILRDMLDSDTNEHNCEPAGNSADTVSSRQLGSRRRYLAVVLRSALTVRTHTQTASKPPARSGGFQLVFKGIWVH</sequence>